<dbReference type="EMBL" id="CP090170">
    <property type="protein sequence ID" value="UJO21151.1"/>
    <property type="molecule type" value="Genomic_DNA"/>
</dbReference>
<proteinExistence type="predicted"/>
<dbReference type="PROSITE" id="PS50850">
    <property type="entry name" value="MFS"/>
    <property type="match status" value="1"/>
</dbReference>
<dbReference type="InterPro" id="IPR036259">
    <property type="entry name" value="MFS_trans_sf"/>
</dbReference>
<keyword evidence="8" id="KW-1185">Reference proteome</keyword>
<feature type="transmembrane region" description="Helical" evidence="5">
    <location>
        <begin position="272"/>
        <end position="293"/>
    </location>
</feature>
<feature type="transmembrane region" description="Helical" evidence="5">
    <location>
        <begin position="77"/>
        <end position="100"/>
    </location>
</feature>
<dbReference type="AlphaFoldDB" id="A0A9Q8PEW2"/>
<dbReference type="GO" id="GO:0022857">
    <property type="term" value="F:transmembrane transporter activity"/>
    <property type="evidence" value="ECO:0007669"/>
    <property type="project" value="InterPro"/>
</dbReference>
<evidence type="ECO:0000256" key="2">
    <source>
        <dbReference type="ARBA" id="ARBA00022692"/>
    </source>
</evidence>
<dbReference type="Gene3D" id="1.20.1720.10">
    <property type="entry name" value="Multidrug resistance protein D"/>
    <property type="match status" value="1"/>
</dbReference>
<dbReference type="Proteomes" id="UP000756132">
    <property type="component" value="Chromosome 8"/>
</dbReference>
<dbReference type="KEGG" id="ffu:CLAFUR5_11423"/>
<dbReference type="GO" id="GO:0005886">
    <property type="term" value="C:plasma membrane"/>
    <property type="evidence" value="ECO:0007669"/>
    <property type="project" value="TreeGrafter"/>
</dbReference>
<feature type="transmembrane region" description="Helical" evidence="5">
    <location>
        <begin position="232"/>
        <end position="251"/>
    </location>
</feature>
<keyword evidence="2 5" id="KW-0812">Transmembrane</keyword>
<gene>
    <name evidence="7" type="ORF">CLAFUR5_11423</name>
</gene>
<feature type="transmembrane region" description="Helical" evidence="5">
    <location>
        <begin position="476"/>
        <end position="495"/>
    </location>
</feature>
<evidence type="ECO:0000259" key="6">
    <source>
        <dbReference type="PROSITE" id="PS50850"/>
    </source>
</evidence>
<dbReference type="Pfam" id="PF07690">
    <property type="entry name" value="MFS_1"/>
    <property type="match status" value="1"/>
</dbReference>
<feature type="domain" description="Major facilitator superfamily (MFS) profile" evidence="6">
    <location>
        <begin position="11"/>
        <end position="462"/>
    </location>
</feature>
<organism evidence="7 8">
    <name type="scientific">Passalora fulva</name>
    <name type="common">Tomato leaf mold</name>
    <name type="synonym">Cladosporium fulvum</name>
    <dbReference type="NCBI Taxonomy" id="5499"/>
    <lineage>
        <taxon>Eukaryota</taxon>
        <taxon>Fungi</taxon>
        <taxon>Dikarya</taxon>
        <taxon>Ascomycota</taxon>
        <taxon>Pezizomycotina</taxon>
        <taxon>Dothideomycetes</taxon>
        <taxon>Dothideomycetidae</taxon>
        <taxon>Mycosphaerellales</taxon>
        <taxon>Mycosphaerellaceae</taxon>
        <taxon>Fulvia</taxon>
    </lineage>
</organism>
<feature type="transmembrane region" description="Helical" evidence="5">
    <location>
        <begin position="47"/>
        <end position="65"/>
    </location>
</feature>
<protein>
    <submittedName>
        <fullName evidence="7">MFS transporter L2</fullName>
    </submittedName>
</protein>
<dbReference type="PANTHER" id="PTHR23501:SF59">
    <property type="entry name" value="MAJOR FACILITATOR SUPERFAMILY (MFS) PROFILE DOMAIN-CONTAINING PROTEIN-RELATED"/>
    <property type="match status" value="1"/>
</dbReference>
<feature type="transmembrane region" description="Helical" evidence="5">
    <location>
        <begin position="359"/>
        <end position="377"/>
    </location>
</feature>
<evidence type="ECO:0000256" key="3">
    <source>
        <dbReference type="ARBA" id="ARBA00022989"/>
    </source>
</evidence>
<keyword evidence="3 5" id="KW-1133">Transmembrane helix</keyword>
<name>A0A9Q8PEW2_PASFU</name>
<feature type="transmembrane region" description="Helical" evidence="5">
    <location>
        <begin position="299"/>
        <end position="322"/>
    </location>
</feature>
<comment type="subcellular location">
    <subcellularLocation>
        <location evidence="1">Membrane</location>
        <topology evidence="1">Multi-pass membrane protein</topology>
    </subcellularLocation>
</comment>
<feature type="transmembrane region" description="Helical" evidence="5">
    <location>
        <begin position="106"/>
        <end position="123"/>
    </location>
</feature>
<reference evidence="7" key="1">
    <citation type="submission" date="2021-12" db="EMBL/GenBank/DDBJ databases">
        <authorList>
            <person name="Zaccaron A."/>
            <person name="Stergiopoulos I."/>
        </authorList>
    </citation>
    <scope>NUCLEOTIDE SEQUENCE</scope>
    <source>
        <strain evidence="7">Race5_Kim</strain>
    </source>
</reference>
<dbReference type="InterPro" id="IPR011701">
    <property type="entry name" value="MFS"/>
</dbReference>
<dbReference type="InterPro" id="IPR020846">
    <property type="entry name" value="MFS_dom"/>
</dbReference>
<feature type="transmembrane region" description="Helical" evidence="5">
    <location>
        <begin position="334"/>
        <end position="353"/>
    </location>
</feature>
<evidence type="ECO:0000256" key="4">
    <source>
        <dbReference type="ARBA" id="ARBA00023136"/>
    </source>
</evidence>
<accession>A0A9Q8PEW2</accession>
<reference evidence="7" key="2">
    <citation type="journal article" date="2022" name="Microb. Genom.">
        <title>A chromosome-scale genome assembly of the tomato pathogen Cladosporium fulvum reveals a compartmentalized genome architecture and the presence of a dispensable chromosome.</title>
        <authorList>
            <person name="Zaccaron A.Z."/>
            <person name="Chen L.H."/>
            <person name="Samaras A."/>
            <person name="Stergiopoulos I."/>
        </authorList>
    </citation>
    <scope>NUCLEOTIDE SEQUENCE</scope>
    <source>
        <strain evidence="7">Race5_Kim</strain>
    </source>
</reference>
<feature type="transmembrane region" description="Helical" evidence="5">
    <location>
        <begin position="165"/>
        <end position="185"/>
    </location>
</feature>
<dbReference type="GeneID" id="71991301"/>
<dbReference type="Gene3D" id="1.20.1250.20">
    <property type="entry name" value="MFS general substrate transporter like domains"/>
    <property type="match status" value="1"/>
</dbReference>
<feature type="transmembrane region" description="Helical" evidence="5">
    <location>
        <begin position="135"/>
        <end position="153"/>
    </location>
</feature>
<evidence type="ECO:0000256" key="5">
    <source>
        <dbReference type="SAM" id="Phobius"/>
    </source>
</evidence>
<evidence type="ECO:0000313" key="7">
    <source>
        <dbReference type="EMBL" id="UJO21151.1"/>
    </source>
</evidence>
<dbReference type="SUPFAM" id="SSF103473">
    <property type="entry name" value="MFS general substrate transporter"/>
    <property type="match status" value="1"/>
</dbReference>
<dbReference type="RefSeq" id="XP_047765517.1">
    <property type="nucleotide sequence ID" value="XM_047910571.1"/>
</dbReference>
<keyword evidence="4 5" id="KW-0472">Membrane</keyword>
<sequence>MGVKGHAATLGFAGILAGSLIVALDAVALSPSLPTIEEDLNTTTLEAYWAGVAYTLGSATFLPLFPAASNIFGRRGVSLAALLLFLVGTIVCSTAQNIAALLAGRVLQGIGGGGIIGMMYVVITDLFEKIHQPKALAVNGLIWLLGTSLGPIMGGGFSGNISWRWIFWIALPINAIALVLVGGFLKIPMPNLAESATPVKRLNWTLLSRDDCFLIPMTWGGVMYAWDSYHTLVPLILGAAGCVAWLVYEFVVPSNPILPLVILNDRTVAISLFSAFALGLIQFGLIFYLPLYYQIVKGYSSLISGVALLPETLLAGPTTVLTGMIMSRIGKYKAIIIVGWIMTALGCGLLVLLDEDMSIAAWIFINVPAGLGIGILFPSTPMAAQAPVKEEHGAIASGLVASTRTIGQAIGIAAGNAIVQNGLRRELNKASSAILRQDAALISANSASPQLLSLIMRTGPTERTELLDAYVKSIHGVWWLLFAMASFCGILTLFIRDVGLGKTKAAVEKHISSTSSLPLSCDDEELRASWCEGQSPHLEYQS</sequence>
<evidence type="ECO:0000313" key="8">
    <source>
        <dbReference type="Proteomes" id="UP000756132"/>
    </source>
</evidence>
<dbReference type="OrthoDB" id="3650586at2759"/>
<evidence type="ECO:0000256" key="1">
    <source>
        <dbReference type="ARBA" id="ARBA00004141"/>
    </source>
</evidence>
<dbReference type="PANTHER" id="PTHR23501">
    <property type="entry name" value="MAJOR FACILITATOR SUPERFAMILY"/>
    <property type="match status" value="1"/>
</dbReference>